<dbReference type="InterPro" id="IPR011990">
    <property type="entry name" value="TPR-like_helical_dom_sf"/>
</dbReference>
<dbReference type="EMBL" id="JAPFFF010000009">
    <property type="protein sequence ID" value="KAK8881972.1"/>
    <property type="molecule type" value="Genomic_DNA"/>
</dbReference>
<accession>A0ABR2JUP9</accession>
<name>A0ABR2JUP9_9EUKA</name>
<dbReference type="SMART" id="SM00671">
    <property type="entry name" value="SEL1"/>
    <property type="match status" value="11"/>
</dbReference>
<evidence type="ECO:0000313" key="2">
    <source>
        <dbReference type="EMBL" id="KAK8881972.1"/>
    </source>
</evidence>
<reference evidence="2 3" key="1">
    <citation type="submission" date="2024-04" db="EMBL/GenBank/DDBJ databases">
        <title>Tritrichomonas musculus Genome.</title>
        <authorList>
            <person name="Alves-Ferreira E."/>
            <person name="Grigg M."/>
            <person name="Lorenzi H."/>
            <person name="Galac M."/>
        </authorList>
    </citation>
    <scope>NUCLEOTIDE SEQUENCE [LARGE SCALE GENOMIC DNA]</scope>
    <source>
        <strain evidence="2 3">EAF2021</strain>
    </source>
</reference>
<dbReference type="SUPFAM" id="SSF81901">
    <property type="entry name" value="HCP-like"/>
    <property type="match status" value="2"/>
</dbReference>
<dbReference type="PANTHER" id="PTHR11102:SF160">
    <property type="entry name" value="ERAD-ASSOCIATED E3 UBIQUITIN-PROTEIN LIGASE COMPONENT HRD3"/>
    <property type="match status" value="1"/>
</dbReference>
<dbReference type="InterPro" id="IPR050767">
    <property type="entry name" value="Sel1_AlgK"/>
</dbReference>
<dbReference type="InterPro" id="IPR006597">
    <property type="entry name" value="Sel1-like"/>
</dbReference>
<dbReference type="Pfam" id="PF08238">
    <property type="entry name" value="Sel1"/>
    <property type="match status" value="9"/>
</dbReference>
<dbReference type="PANTHER" id="PTHR11102">
    <property type="entry name" value="SEL-1-LIKE PROTEIN"/>
    <property type="match status" value="1"/>
</dbReference>
<comment type="similarity">
    <text evidence="1">Belongs to the sel-1 family.</text>
</comment>
<protein>
    <submittedName>
        <fullName evidence="2">Uncharacterized protein</fullName>
    </submittedName>
</protein>
<keyword evidence="3" id="KW-1185">Reference proteome</keyword>
<organism evidence="2 3">
    <name type="scientific">Tritrichomonas musculus</name>
    <dbReference type="NCBI Taxonomy" id="1915356"/>
    <lineage>
        <taxon>Eukaryota</taxon>
        <taxon>Metamonada</taxon>
        <taxon>Parabasalia</taxon>
        <taxon>Tritrichomonadida</taxon>
        <taxon>Tritrichomonadidae</taxon>
        <taxon>Tritrichomonas</taxon>
    </lineage>
</organism>
<evidence type="ECO:0000256" key="1">
    <source>
        <dbReference type="ARBA" id="ARBA00038101"/>
    </source>
</evidence>
<evidence type="ECO:0000313" key="3">
    <source>
        <dbReference type="Proteomes" id="UP001470230"/>
    </source>
</evidence>
<dbReference type="Gene3D" id="1.25.40.10">
    <property type="entry name" value="Tetratricopeptide repeat domain"/>
    <property type="match status" value="2"/>
</dbReference>
<gene>
    <name evidence="2" type="ORF">M9Y10_044611</name>
</gene>
<proteinExistence type="inferred from homology"/>
<dbReference type="Proteomes" id="UP001470230">
    <property type="component" value="Unassembled WGS sequence"/>
</dbReference>
<comment type="caution">
    <text evidence="2">The sequence shown here is derived from an EMBL/GenBank/DDBJ whole genome shotgun (WGS) entry which is preliminary data.</text>
</comment>
<sequence>MLTQLRVIKPKSLCLAALGSQLKIEIPHFAFSRNFSKSISENKKDQSNSFVSSKEQIREMIKQASGDLKKMADEGDAESQSSYGEFLESGKIGNSDLAEAVHYYKLSADQKCASGLLNYGRALIQGIGIKKDEKLGLHYVNAAAGQDYGPAQLFLGNLYFDGTDHIKKNHIMSARYFKLAADKGIKSAQNSIAFMLLNGDGIDKNEEQAMEYLKKSAEQGDAQGQANYAKALAENPNDIKQAIEYFERAAKKGSIDAFIGLASLYSAGKGVQRDMNKALSYAKQAADTNDPRGHMLYGYILEQDQKFDQAFIEYKKAADNGEVTSMGNIARLYQFGLGCKVDIKKALHYFKMAADKGDPNSANSYAFLLQKGQNGAGKRDINEIIKYYNISVKAKHTVAMNNLGILYLKGDQLSGLKPKPEEAIKLFKMAADNGNPSGFLNIGFMYEKGVGRKKDLAEAKKFYQLAAEKGDPFAARLLTKLK</sequence>